<name>A0AAP0LGZ2_9MAGN</name>
<keyword evidence="9 13" id="KW-0472">Membrane</keyword>
<protein>
    <recommendedName>
        <fullName evidence="2">non-specific serine/threonine protein kinase</fullName>
        <ecNumber evidence="2">2.7.11.1</ecNumber>
    </recommendedName>
</protein>
<evidence type="ECO:0000256" key="8">
    <source>
        <dbReference type="ARBA" id="ARBA00022989"/>
    </source>
</evidence>
<dbReference type="EMBL" id="JBBNAF010000001">
    <property type="protein sequence ID" value="KAK9168839.1"/>
    <property type="molecule type" value="Genomic_DNA"/>
</dbReference>
<dbReference type="Proteomes" id="UP001420932">
    <property type="component" value="Unassembled WGS sequence"/>
</dbReference>
<dbReference type="GO" id="GO:0005886">
    <property type="term" value="C:plasma membrane"/>
    <property type="evidence" value="ECO:0007669"/>
    <property type="project" value="UniProtKB-SubCell"/>
</dbReference>
<evidence type="ECO:0000313" key="14">
    <source>
        <dbReference type="EMBL" id="KAK9168839.1"/>
    </source>
</evidence>
<reference evidence="14 15" key="1">
    <citation type="submission" date="2024-01" db="EMBL/GenBank/DDBJ databases">
        <title>Genome assemblies of Stephania.</title>
        <authorList>
            <person name="Yang L."/>
        </authorList>
    </citation>
    <scope>NUCLEOTIDE SEQUENCE [LARGE SCALE GENOMIC DNA]</scope>
    <source>
        <strain evidence="14">YNDBR</strain>
        <tissue evidence="14">Leaf</tissue>
    </source>
</reference>
<evidence type="ECO:0000256" key="5">
    <source>
        <dbReference type="ARBA" id="ARBA00022692"/>
    </source>
</evidence>
<dbReference type="EC" id="2.7.11.1" evidence="2"/>
<sequence length="246" mass="26923">MGPASPPLPDAKVEGWDSDGLLQRCDSVPVEICKPGANNPWFDGWQGGEAPSLTIGGWGPAPTGVHGARLPVVETGISPAAAIVRPPPVASIATRLSPDVRVERWDSVGLLRRRDSVPVEMVMFRYYLLMVVAFAASAYTNYAFRIFEPEHIRYSFFSSNGPRENGIRCPGVRSFYGMRSARIIPIMELEHATSNFCQSNLIGEGGFGIVYKGLLQDGYTVAIKRRLHGPTQYFVNEIVKVGPLES</sequence>
<dbReference type="PANTHER" id="PTHR47982:SF9">
    <property type="entry name" value="NON-SPECIFIC SERINE_THREONINE PROTEIN KINASE"/>
    <property type="match status" value="1"/>
</dbReference>
<keyword evidence="4" id="KW-0808">Transferase</keyword>
<gene>
    <name evidence="14" type="ORF">Syun_000979</name>
</gene>
<dbReference type="GO" id="GO:0004674">
    <property type="term" value="F:protein serine/threonine kinase activity"/>
    <property type="evidence" value="ECO:0007669"/>
    <property type="project" value="UniProtKB-KW"/>
</dbReference>
<keyword evidence="5 13" id="KW-0812">Transmembrane</keyword>
<comment type="catalytic activity">
    <reaction evidence="11">
        <text>L-seryl-[protein] + ATP = O-phospho-L-seryl-[protein] + ADP + H(+)</text>
        <dbReference type="Rhea" id="RHEA:17989"/>
        <dbReference type="Rhea" id="RHEA-COMP:9863"/>
        <dbReference type="Rhea" id="RHEA-COMP:11604"/>
        <dbReference type="ChEBI" id="CHEBI:15378"/>
        <dbReference type="ChEBI" id="CHEBI:29999"/>
        <dbReference type="ChEBI" id="CHEBI:30616"/>
        <dbReference type="ChEBI" id="CHEBI:83421"/>
        <dbReference type="ChEBI" id="CHEBI:456216"/>
        <dbReference type="EC" id="2.7.11.1"/>
    </reaction>
</comment>
<evidence type="ECO:0000313" key="15">
    <source>
        <dbReference type="Proteomes" id="UP001420932"/>
    </source>
</evidence>
<dbReference type="InterPro" id="IPR011009">
    <property type="entry name" value="Kinase-like_dom_sf"/>
</dbReference>
<dbReference type="InterPro" id="IPR017441">
    <property type="entry name" value="Protein_kinase_ATP_BS"/>
</dbReference>
<evidence type="ECO:0000256" key="11">
    <source>
        <dbReference type="ARBA" id="ARBA00048679"/>
    </source>
</evidence>
<dbReference type="InterPro" id="IPR047117">
    <property type="entry name" value="PERK1-13-like"/>
</dbReference>
<keyword evidence="6 12" id="KW-0547">Nucleotide-binding</keyword>
<dbReference type="PROSITE" id="PS00107">
    <property type="entry name" value="PROTEIN_KINASE_ATP"/>
    <property type="match status" value="1"/>
</dbReference>
<dbReference type="GO" id="GO:0005524">
    <property type="term" value="F:ATP binding"/>
    <property type="evidence" value="ECO:0007669"/>
    <property type="project" value="UniProtKB-UniRule"/>
</dbReference>
<evidence type="ECO:0000256" key="13">
    <source>
        <dbReference type="SAM" id="Phobius"/>
    </source>
</evidence>
<organism evidence="14 15">
    <name type="scientific">Stephania yunnanensis</name>
    <dbReference type="NCBI Taxonomy" id="152371"/>
    <lineage>
        <taxon>Eukaryota</taxon>
        <taxon>Viridiplantae</taxon>
        <taxon>Streptophyta</taxon>
        <taxon>Embryophyta</taxon>
        <taxon>Tracheophyta</taxon>
        <taxon>Spermatophyta</taxon>
        <taxon>Magnoliopsida</taxon>
        <taxon>Ranunculales</taxon>
        <taxon>Menispermaceae</taxon>
        <taxon>Menispermoideae</taxon>
        <taxon>Cissampelideae</taxon>
        <taxon>Stephania</taxon>
    </lineage>
</organism>
<feature type="binding site" evidence="12">
    <location>
        <position position="224"/>
    </location>
    <ligand>
        <name>ATP</name>
        <dbReference type="ChEBI" id="CHEBI:30616"/>
    </ligand>
</feature>
<keyword evidence="3" id="KW-0418">Kinase</keyword>
<keyword evidence="3" id="KW-0723">Serine/threonine-protein kinase</keyword>
<evidence type="ECO:0000256" key="9">
    <source>
        <dbReference type="ARBA" id="ARBA00023136"/>
    </source>
</evidence>
<dbReference type="AlphaFoldDB" id="A0AAP0LGZ2"/>
<keyword evidence="15" id="KW-1185">Reference proteome</keyword>
<evidence type="ECO:0000256" key="2">
    <source>
        <dbReference type="ARBA" id="ARBA00012513"/>
    </source>
</evidence>
<proteinExistence type="predicted"/>
<keyword evidence="8 13" id="KW-1133">Transmembrane helix</keyword>
<keyword evidence="7 12" id="KW-0067">ATP-binding</keyword>
<evidence type="ECO:0000256" key="6">
    <source>
        <dbReference type="ARBA" id="ARBA00022741"/>
    </source>
</evidence>
<evidence type="ECO:0000256" key="3">
    <source>
        <dbReference type="ARBA" id="ARBA00022527"/>
    </source>
</evidence>
<evidence type="ECO:0000256" key="12">
    <source>
        <dbReference type="PROSITE-ProRule" id="PRU10141"/>
    </source>
</evidence>
<feature type="transmembrane region" description="Helical" evidence="13">
    <location>
        <begin position="124"/>
        <end position="144"/>
    </location>
</feature>
<comment type="catalytic activity">
    <reaction evidence="10">
        <text>L-threonyl-[protein] + ATP = O-phospho-L-threonyl-[protein] + ADP + H(+)</text>
        <dbReference type="Rhea" id="RHEA:46608"/>
        <dbReference type="Rhea" id="RHEA-COMP:11060"/>
        <dbReference type="Rhea" id="RHEA-COMP:11605"/>
        <dbReference type="ChEBI" id="CHEBI:15378"/>
        <dbReference type="ChEBI" id="CHEBI:30013"/>
        <dbReference type="ChEBI" id="CHEBI:30616"/>
        <dbReference type="ChEBI" id="CHEBI:61977"/>
        <dbReference type="ChEBI" id="CHEBI:456216"/>
        <dbReference type="EC" id="2.7.11.1"/>
    </reaction>
</comment>
<evidence type="ECO:0000256" key="7">
    <source>
        <dbReference type="ARBA" id="ARBA00022840"/>
    </source>
</evidence>
<dbReference type="SUPFAM" id="SSF56112">
    <property type="entry name" value="Protein kinase-like (PK-like)"/>
    <property type="match status" value="1"/>
</dbReference>
<comment type="caution">
    <text evidence="14">The sequence shown here is derived from an EMBL/GenBank/DDBJ whole genome shotgun (WGS) entry which is preliminary data.</text>
</comment>
<evidence type="ECO:0000256" key="4">
    <source>
        <dbReference type="ARBA" id="ARBA00022679"/>
    </source>
</evidence>
<evidence type="ECO:0000256" key="10">
    <source>
        <dbReference type="ARBA" id="ARBA00047899"/>
    </source>
</evidence>
<comment type="subcellular location">
    <subcellularLocation>
        <location evidence="1">Cell membrane</location>
        <topology evidence="1">Single-pass membrane protein</topology>
    </subcellularLocation>
</comment>
<evidence type="ECO:0000256" key="1">
    <source>
        <dbReference type="ARBA" id="ARBA00004162"/>
    </source>
</evidence>
<dbReference type="Gene3D" id="3.30.200.20">
    <property type="entry name" value="Phosphorylase Kinase, domain 1"/>
    <property type="match status" value="1"/>
</dbReference>
<accession>A0AAP0LGZ2</accession>
<dbReference type="PANTHER" id="PTHR47982">
    <property type="entry name" value="PROLINE-RICH RECEPTOR-LIKE PROTEIN KINASE PERK4"/>
    <property type="match status" value="1"/>
</dbReference>